<gene>
    <name evidence="1" type="ORF">E2C01_011484</name>
</gene>
<dbReference type="AlphaFoldDB" id="A0A5B7DBF6"/>
<dbReference type="EMBL" id="VSRR010000695">
    <property type="protein sequence ID" value="MPC18597.1"/>
    <property type="molecule type" value="Genomic_DNA"/>
</dbReference>
<name>A0A5B7DBF6_PORTR</name>
<dbReference type="Proteomes" id="UP000324222">
    <property type="component" value="Unassembled WGS sequence"/>
</dbReference>
<proteinExistence type="predicted"/>
<evidence type="ECO:0000313" key="1">
    <source>
        <dbReference type="EMBL" id="MPC18597.1"/>
    </source>
</evidence>
<protein>
    <submittedName>
        <fullName evidence="1">Uncharacterized protein</fullName>
    </submittedName>
</protein>
<accession>A0A5B7DBF6</accession>
<reference evidence="1 2" key="1">
    <citation type="submission" date="2019-05" db="EMBL/GenBank/DDBJ databases">
        <title>Another draft genome of Portunus trituberculatus and its Hox gene families provides insights of decapod evolution.</title>
        <authorList>
            <person name="Jeong J.-H."/>
            <person name="Song I."/>
            <person name="Kim S."/>
            <person name="Choi T."/>
            <person name="Kim D."/>
            <person name="Ryu S."/>
            <person name="Kim W."/>
        </authorList>
    </citation>
    <scope>NUCLEOTIDE SEQUENCE [LARGE SCALE GENOMIC DNA]</scope>
    <source>
        <tissue evidence="1">Muscle</tissue>
    </source>
</reference>
<comment type="caution">
    <text evidence="1">The sequence shown here is derived from an EMBL/GenBank/DDBJ whole genome shotgun (WGS) entry which is preliminary data.</text>
</comment>
<keyword evidence="2" id="KW-1185">Reference proteome</keyword>
<sequence length="101" mass="11606">MHVTLRASPHLLSGVQFRVAGWQTHKFMSTITNYVVHHVLRLWPVLLAEEQQLSPCGARWDGYPPSFQPADEVWFSGRCGGSPTLLCQQDMVWCIIQHQQY</sequence>
<evidence type="ECO:0000313" key="2">
    <source>
        <dbReference type="Proteomes" id="UP000324222"/>
    </source>
</evidence>
<organism evidence="1 2">
    <name type="scientific">Portunus trituberculatus</name>
    <name type="common">Swimming crab</name>
    <name type="synonym">Neptunus trituberculatus</name>
    <dbReference type="NCBI Taxonomy" id="210409"/>
    <lineage>
        <taxon>Eukaryota</taxon>
        <taxon>Metazoa</taxon>
        <taxon>Ecdysozoa</taxon>
        <taxon>Arthropoda</taxon>
        <taxon>Crustacea</taxon>
        <taxon>Multicrustacea</taxon>
        <taxon>Malacostraca</taxon>
        <taxon>Eumalacostraca</taxon>
        <taxon>Eucarida</taxon>
        <taxon>Decapoda</taxon>
        <taxon>Pleocyemata</taxon>
        <taxon>Brachyura</taxon>
        <taxon>Eubrachyura</taxon>
        <taxon>Portunoidea</taxon>
        <taxon>Portunidae</taxon>
        <taxon>Portuninae</taxon>
        <taxon>Portunus</taxon>
    </lineage>
</organism>